<evidence type="ECO:0000256" key="7">
    <source>
        <dbReference type="ARBA" id="ARBA00023077"/>
    </source>
</evidence>
<accession>A0A285ZUQ5</accession>
<comment type="similarity">
    <text evidence="10 11">Belongs to the TonB-dependent receptor family.</text>
</comment>
<keyword evidence="7 11" id="KW-0798">TonB box</keyword>
<dbReference type="SMART" id="SM00965">
    <property type="entry name" value="STN"/>
    <property type="match status" value="1"/>
</dbReference>
<dbReference type="SUPFAM" id="SSF49464">
    <property type="entry name" value="Carboxypeptidase regulatory domain-like"/>
    <property type="match status" value="1"/>
</dbReference>
<evidence type="ECO:0000256" key="4">
    <source>
        <dbReference type="ARBA" id="ARBA00022496"/>
    </source>
</evidence>
<dbReference type="PROSITE" id="PS52016">
    <property type="entry name" value="TONB_DEPENDENT_REC_3"/>
    <property type="match status" value="1"/>
</dbReference>
<dbReference type="InterPro" id="IPR011662">
    <property type="entry name" value="Secretin/TonB_short_N"/>
</dbReference>
<comment type="subcellular location">
    <subcellularLocation>
        <location evidence="1 10">Cell outer membrane</location>
        <topology evidence="1 10">Multi-pass membrane protein</topology>
    </subcellularLocation>
</comment>
<dbReference type="SUPFAM" id="SSF56935">
    <property type="entry name" value="Porins"/>
    <property type="match status" value="1"/>
</dbReference>
<dbReference type="GO" id="GO:0006826">
    <property type="term" value="P:iron ion transport"/>
    <property type="evidence" value="ECO:0007669"/>
    <property type="project" value="UniProtKB-KW"/>
</dbReference>
<keyword evidence="3 10" id="KW-1134">Transmembrane beta strand</keyword>
<evidence type="ECO:0000256" key="8">
    <source>
        <dbReference type="ARBA" id="ARBA00023136"/>
    </source>
</evidence>
<dbReference type="NCBIfam" id="TIGR04056">
    <property type="entry name" value="OMP_RagA_SusC"/>
    <property type="match status" value="1"/>
</dbReference>
<dbReference type="InterPro" id="IPR039426">
    <property type="entry name" value="TonB-dep_rcpt-like"/>
</dbReference>
<keyword evidence="2 10" id="KW-0813">Transport</keyword>
<evidence type="ECO:0000256" key="2">
    <source>
        <dbReference type="ARBA" id="ARBA00022448"/>
    </source>
</evidence>
<dbReference type="InterPro" id="IPR023997">
    <property type="entry name" value="TonB-dep_OMP_SusC/RagA_CS"/>
</dbReference>
<dbReference type="InterPro" id="IPR023996">
    <property type="entry name" value="TonB-dep_OMP_SusC/RagA"/>
</dbReference>
<dbReference type="Gene3D" id="2.60.40.1120">
    <property type="entry name" value="Carboxypeptidase-like, regulatory domain"/>
    <property type="match status" value="1"/>
</dbReference>
<dbReference type="Proteomes" id="UP000219281">
    <property type="component" value="Unassembled WGS sequence"/>
</dbReference>
<protein>
    <submittedName>
        <fullName evidence="13">TonB-linked outer membrane protein, SusC/RagA family</fullName>
    </submittedName>
</protein>
<dbReference type="InterPro" id="IPR012910">
    <property type="entry name" value="Plug_dom"/>
</dbReference>
<dbReference type="AlphaFoldDB" id="A0A285ZUQ5"/>
<evidence type="ECO:0000259" key="12">
    <source>
        <dbReference type="SMART" id="SM00965"/>
    </source>
</evidence>
<dbReference type="GO" id="GO:0009279">
    <property type="term" value="C:cell outer membrane"/>
    <property type="evidence" value="ECO:0007669"/>
    <property type="project" value="UniProtKB-SubCell"/>
</dbReference>
<dbReference type="Gene3D" id="2.170.130.10">
    <property type="entry name" value="TonB-dependent receptor, plug domain"/>
    <property type="match status" value="1"/>
</dbReference>
<evidence type="ECO:0000256" key="9">
    <source>
        <dbReference type="ARBA" id="ARBA00023237"/>
    </source>
</evidence>
<proteinExistence type="inferred from homology"/>
<evidence type="ECO:0000256" key="3">
    <source>
        <dbReference type="ARBA" id="ARBA00022452"/>
    </source>
</evidence>
<sequence>MRVTNQIITQNKIMKYKPLLVKIMSITFLQVFIVLSLFGTALATPTRGQDVLNKKISIDQSDVTMGNVLKKLESDYNINFVYSPQVIDPNKKVRVFSQLRPLSELLDQLFVSMGLTYEASDNVIAIRKVRDANSASKAINITGKVVDEETGTPVPGVTVRVKGSTAGTFTNAEGVYVINVPDENATIVFSILGYDTQEKVVGSQKVINVILKSSRSELNQVVVVGYGTQKRQNVTGAVASANLESFKDAPNTNFAQSLQGSVPGLNVGPVTTAGSTPTITIRGQNTINGNQNVLIILDGVQYYNSLGSINPDDIASIDILKDASSTAVYGAQAANGVMLITTRKGSKNTPPRINFSTSYATQEPSVDLRPMGREEYLDKVRNLYYNRAFLAPGYTVPDPSFNIANYVDISQRVLTSGQPNTLVDTDFDWWEAGTKRGFINDNQLSISGGGDKVSYLLSGAYTNQAGFIVNDLFKRKSIRSNIESQIFPWAKVGLQAFGSFVNNDGQEPTLNELMIQSPLNSPYNADGTLRPQPFNTTGTNPFLSYDVDDKERHNTLFANVYTQIDFPFVKGLSYKLNVGVNYRTDLRYNANQYGANLTGEAYKNNEQYSDYTIDNILTYNRSFNKHSITATALYGAVERQSDYFQARATGFTRMNLGYNNLNLGALQFTNSNAWQEALNYQMARVNYAFDGRYLLTATIRRDGFSGFAANNKFATFPSLSLGWVLNEENFAKSLKWLNYAKLRVGYGVSGNLTSRYFSLDRVTSDPAYVFGDGGTTQYGQFVATLPNPDLRWERTTEYNVGLDFTVLNNRITGSFDYYNRRTKDLLFPVEIPTVTGYDRINTNVGEVANKGFELSLTSKNIQSSNGFNWSTTVAVSRNVNKVVALLGTGDLVSSNLFIGQPIYPVFDYRTNGIYQLNEVPPPGFFTGNIRVEDINGDGLINTNDREILGATQPAYRFSVLNTFKYKKLSLTVFVNSIQGGSNGYLGNNTQTRRLDDNNVRWNHISGTDFWSPSNPNGRYPSFTLAPAIAPALFYDRSFVRLQDVTLSYQIDGKIFQKAGIKNLNVFASGKNLYTWTNWQGWDPEIGNGGMTTSGRPLLKGYSLGLNVTF</sequence>
<dbReference type="InterPro" id="IPR008969">
    <property type="entry name" value="CarboxyPept-like_regulatory"/>
</dbReference>
<keyword evidence="6" id="KW-0408">Iron</keyword>
<keyword evidence="5 10" id="KW-0812">Transmembrane</keyword>
<dbReference type="NCBIfam" id="TIGR04057">
    <property type="entry name" value="SusC_RagA_signa"/>
    <property type="match status" value="1"/>
</dbReference>
<dbReference type="Pfam" id="PF07715">
    <property type="entry name" value="Plug"/>
    <property type="match status" value="1"/>
</dbReference>
<organism evidence="13 14">
    <name type="scientific">Pedobacter xixiisoli</name>
    <dbReference type="NCBI Taxonomy" id="1476464"/>
    <lineage>
        <taxon>Bacteria</taxon>
        <taxon>Pseudomonadati</taxon>
        <taxon>Bacteroidota</taxon>
        <taxon>Sphingobacteriia</taxon>
        <taxon>Sphingobacteriales</taxon>
        <taxon>Sphingobacteriaceae</taxon>
        <taxon>Pedobacter</taxon>
    </lineage>
</organism>
<keyword evidence="4" id="KW-0406">Ion transport</keyword>
<feature type="domain" description="Secretin/TonB short N-terminal" evidence="12">
    <location>
        <begin position="78"/>
        <end position="129"/>
    </location>
</feature>
<evidence type="ECO:0000256" key="5">
    <source>
        <dbReference type="ARBA" id="ARBA00022692"/>
    </source>
</evidence>
<reference evidence="14" key="1">
    <citation type="submission" date="2017-09" db="EMBL/GenBank/DDBJ databases">
        <authorList>
            <person name="Varghese N."/>
            <person name="Submissions S."/>
        </authorList>
    </citation>
    <scope>NUCLEOTIDE SEQUENCE [LARGE SCALE GENOMIC DNA]</scope>
    <source>
        <strain evidence="14">CGMCC 1.12803</strain>
    </source>
</reference>
<evidence type="ECO:0000256" key="6">
    <source>
        <dbReference type="ARBA" id="ARBA00023004"/>
    </source>
</evidence>
<dbReference type="Pfam" id="PF13715">
    <property type="entry name" value="CarbopepD_reg_2"/>
    <property type="match status" value="1"/>
</dbReference>
<keyword evidence="8 10" id="KW-0472">Membrane</keyword>
<dbReference type="Gene3D" id="2.40.170.20">
    <property type="entry name" value="TonB-dependent receptor, beta-barrel domain"/>
    <property type="match status" value="1"/>
</dbReference>
<keyword evidence="4" id="KW-0410">Iron transport</keyword>
<evidence type="ECO:0000313" key="13">
    <source>
        <dbReference type="EMBL" id="SOD13362.1"/>
    </source>
</evidence>
<dbReference type="EMBL" id="OCMT01000001">
    <property type="protein sequence ID" value="SOD13362.1"/>
    <property type="molecule type" value="Genomic_DNA"/>
</dbReference>
<dbReference type="InterPro" id="IPR036942">
    <property type="entry name" value="Beta-barrel_TonB_sf"/>
</dbReference>
<dbReference type="InterPro" id="IPR037066">
    <property type="entry name" value="Plug_dom_sf"/>
</dbReference>
<evidence type="ECO:0000256" key="10">
    <source>
        <dbReference type="PROSITE-ProRule" id="PRU01360"/>
    </source>
</evidence>
<gene>
    <name evidence="13" type="ORF">SAMN06297358_1189</name>
</gene>
<dbReference type="InterPro" id="IPR000531">
    <property type="entry name" value="Beta-barrel_TonB"/>
</dbReference>
<evidence type="ECO:0000313" key="14">
    <source>
        <dbReference type="Proteomes" id="UP000219281"/>
    </source>
</evidence>
<evidence type="ECO:0000256" key="1">
    <source>
        <dbReference type="ARBA" id="ARBA00004571"/>
    </source>
</evidence>
<name>A0A285ZUQ5_9SPHI</name>
<dbReference type="Pfam" id="PF00593">
    <property type="entry name" value="TonB_dep_Rec_b-barrel"/>
    <property type="match status" value="1"/>
</dbReference>
<keyword evidence="14" id="KW-1185">Reference proteome</keyword>
<evidence type="ECO:0000256" key="11">
    <source>
        <dbReference type="RuleBase" id="RU003357"/>
    </source>
</evidence>
<keyword evidence="9 10" id="KW-0998">Cell outer membrane</keyword>